<dbReference type="NCBIfam" id="TIGR02433">
    <property type="entry name" value="lysidine_TilS_C"/>
    <property type="match status" value="1"/>
</dbReference>
<dbReference type="InterPro" id="IPR014729">
    <property type="entry name" value="Rossmann-like_a/b/a_fold"/>
</dbReference>
<evidence type="ECO:0000259" key="9">
    <source>
        <dbReference type="SMART" id="SM00977"/>
    </source>
</evidence>
<evidence type="ECO:0000256" key="4">
    <source>
        <dbReference type="ARBA" id="ARBA00022694"/>
    </source>
</evidence>
<dbReference type="InterPro" id="IPR011063">
    <property type="entry name" value="TilS/TtcA_N"/>
</dbReference>
<dbReference type="GO" id="GO:0032267">
    <property type="term" value="F:tRNA(Ile)-lysidine synthase activity"/>
    <property type="evidence" value="ECO:0007669"/>
    <property type="project" value="UniProtKB-EC"/>
</dbReference>
<dbReference type="AlphaFoldDB" id="A0A498CNQ3"/>
<dbReference type="EMBL" id="RCHT01000003">
    <property type="protein sequence ID" value="RLL13544.1"/>
    <property type="molecule type" value="Genomic_DNA"/>
</dbReference>
<keyword evidence="5 8" id="KW-0547">Nucleotide-binding</keyword>
<evidence type="ECO:0000256" key="7">
    <source>
        <dbReference type="ARBA" id="ARBA00048539"/>
    </source>
</evidence>
<dbReference type="GO" id="GO:0005737">
    <property type="term" value="C:cytoplasm"/>
    <property type="evidence" value="ECO:0007669"/>
    <property type="project" value="UniProtKB-SubCell"/>
</dbReference>
<dbReference type="InterPro" id="IPR012795">
    <property type="entry name" value="tRNA_Ile_lys_synt_N"/>
</dbReference>
<evidence type="ECO:0000256" key="1">
    <source>
        <dbReference type="ARBA" id="ARBA00004496"/>
    </source>
</evidence>
<comment type="catalytic activity">
    <reaction evidence="7 8">
        <text>cytidine(34) in tRNA(Ile2) + L-lysine + ATP = lysidine(34) in tRNA(Ile2) + AMP + diphosphate + H(+)</text>
        <dbReference type="Rhea" id="RHEA:43744"/>
        <dbReference type="Rhea" id="RHEA-COMP:10625"/>
        <dbReference type="Rhea" id="RHEA-COMP:10670"/>
        <dbReference type="ChEBI" id="CHEBI:15378"/>
        <dbReference type="ChEBI" id="CHEBI:30616"/>
        <dbReference type="ChEBI" id="CHEBI:32551"/>
        <dbReference type="ChEBI" id="CHEBI:33019"/>
        <dbReference type="ChEBI" id="CHEBI:82748"/>
        <dbReference type="ChEBI" id="CHEBI:83665"/>
        <dbReference type="ChEBI" id="CHEBI:456215"/>
        <dbReference type="EC" id="6.3.4.19"/>
    </reaction>
</comment>
<evidence type="ECO:0000256" key="3">
    <source>
        <dbReference type="ARBA" id="ARBA00022598"/>
    </source>
</evidence>
<keyword evidence="6 8" id="KW-0067">ATP-binding</keyword>
<sequence length="464" mass="50882">MNRKARATIEEFSMLRQGDTVTAAVSGGADSVALLDFLCSLTDLRLTVRACHLNHCLRGEESDRDEQLVRTMCEQYGIPLDLRRVEVKALARERGVSIEVAAREARYAFFDELAEKYRCKIATAHTLSDAAETVLLNLARGTGIAGLCGIPPVRGAVVRPLIGCTRRETEDYCAAHGLCYVTDSTNLTDRYTRNHIRHNVLPQLFRVNPEALAAVGRMTDSLRRDADCLARLAGEAGEKLRREGGYDAAGLAALHPALRSRIIASLLEAGGVERSAERIGAVAGMLVNSRRHTMQVGPRLYVTVRGGVLRLERRGERPAPIVPRQLEKARLDGARIPLDDGKAIEFSVINCADYEIFENIPDKGLKNAADYDKINVDIFLRSRQAGDRMKPAGRGCTKTLKKLFSELGLDGRERLCVLADSEGVFFAEGAGVDERVRVGRGTKNIMMITLAPEPGAGDERAEDE</sequence>
<reference evidence="10 11" key="1">
    <citation type="submission" date="2018-10" db="EMBL/GenBank/DDBJ databases">
        <title>Anaerotruncus faecis sp. nov., isolated from human feces.</title>
        <authorList>
            <person name="Wang Y.-J."/>
        </authorList>
    </citation>
    <scope>NUCLEOTIDE SEQUENCE [LARGE SCALE GENOMIC DNA]</scope>
    <source>
        <strain evidence="10 11">22A2-44</strain>
    </source>
</reference>
<organism evidence="10 11">
    <name type="scientific">Anaerotruncus massiliensis</name>
    <name type="common">ex Liu et al. 2021</name>
    <dbReference type="NCBI Taxonomy" id="2321404"/>
    <lineage>
        <taxon>Bacteria</taxon>
        <taxon>Bacillati</taxon>
        <taxon>Bacillota</taxon>
        <taxon>Clostridia</taxon>
        <taxon>Eubacteriales</taxon>
        <taxon>Oscillospiraceae</taxon>
        <taxon>Anaerotruncus</taxon>
    </lineage>
</organism>
<evidence type="ECO:0000256" key="2">
    <source>
        <dbReference type="ARBA" id="ARBA00022490"/>
    </source>
</evidence>
<comment type="subcellular location">
    <subcellularLocation>
        <location evidence="1 8">Cytoplasm</location>
    </subcellularLocation>
</comment>
<keyword evidence="2 8" id="KW-0963">Cytoplasm</keyword>
<dbReference type="SUPFAM" id="SSF82829">
    <property type="entry name" value="MesJ substrate recognition domain-like"/>
    <property type="match status" value="1"/>
</dbReference>
<dbReference type="SUPFAM" id="SSF56037">
    <property type="entry name" value="PheT/TilS domain"/>
    <property type="match status" value="1"/>
</dbReference>
<evidence type="ECO:0000256" key="8">
    <source>
        <dbReference type="HAMAP-Rule" id="MF_01161"/>
    </source>
</evidence>
<comment type="function">
    <text evidence="8">Ligates lysine onto the cytidine present at position 34 of the AUA codon-specific tRNA(Ile) that contains the anticodon CAU, in an ATP-dependent manner. Cytidine is converted to lysidine, thus changing the amino acid specificity of the tRNA from methionine to isoleucine.</text>
</comment>
<dbReference type="GO" id="GO:0005524">
    <property type="term" value="F:ATP binding"/>
    <property type="evidence" value="ECO:0007669"/>
    <property type="project" value="UniProtKB-UniRule"/>
</dbReference>
<evidence type="ECO:0000256" key="5">
    <source>
        <dbReference type="ARBA" id="ARBA00022741"/>
    </source>
</evidence>
<proteinExistence type="inferred from homology"/>
<gene>
    <name evidence="8 10" type="primary">tilS</name>
    <name evidence="10" type="ORF">D4A47_03490</name>
</gene>
<keyword evidence="4 8" id="KW-0819">tRNA processing</keyword>
<dbReference type="EC" id="6.3.4.19" evidence="8"/>
<protein>
    <recommendedName>
        <fullName evidence="8">tRNA(Ile)-lysidine synthase</fullName>
        <ecNumber evidence="8">6.3.4.19</ecNumber>
    </recommendedName>
    <alternativeName>
        <fullName evidence="8">tRNA(Ile)-2-lysyl-cytidine synthase</fullName>
    </alternativeName>
    <alternativeName>
        <fullName evidence="8">tRNA(Ile)-lysidine synthetase</fullName>
    </alternativeName>
</protein>
<comment type="similarity">
    <text evidence="8">Belongs to the tRNA(Ile)-lysidine synthase family.</text>
</comment>
<dbReference type="SMART" id="SM00977">
    <property type="entry name" value="TilS_C"/>
    <property type="match status" value="1"/>
</dbReference>
<comment type="domain">
    <text evidence="8">The N-terminal region contains the highly conserved SGGXDS motif, predicted to be a P-loop motif involved in ATP binding.</text>
</comment>
<dbReference type="InterPro" id="IPR012094">
    <property type="entry name" value="tRNA_Ile_lys_synt"/>
</dbReference>
<dbReference type="GO" id="GO:0006400">
    <property type="term" value="P:tRNA modification"/>
    <property type="evidence" value="ECO:0007669"/>
    <property type="project" value="UniProtKB-UniRule"/>
</dbReference>
<dbReference type="Proteomes" id="UP000276301">
    <property type="component" value="Unassembled WGS sequence"/>
</dbReference>
<dbReference type="NCBIfam" id="TIGR02432">
    <property type="entry name" value="lysidine_TilS_N"/>
    <property type="match status" value="1"/>
</dbReference>
<dbReference type="Gene3D" id="3.40.50.620">
    <property type="entry name" value="HUPs"/>
    <property type="match status" value="1"/>
</dbReference>
<comment type="caution">
    <text evidence="10">The sequence shown here is derived from an EMBL/GenBank/DDBJ whole genome shotgun (WGS) entry which is preliminary data.</text>
</comment>
<dbReference type="Pfam" id="PF11734">
    <property type="entry name" value="TilS_C"/>
    <property type="match status" value="1"/>
</dbReference>
<dbReference type="PANTHER" id="PTHR43033">
    <property type="entry name" value="TRNA(ILE)-LYSIDINE SYNTHASE-RELATED"/>
    <property type="match status" value="1"/>
</dbReference>
<dbReference type="CDD" id="cd01992">
    <property type="entry name" value="TilS_N"/>
    <property type="match status" value="1"/>
</dbReference>
<dbReference type="Pfam" id="PF01171">
    <property type="entry name" value="ATP_bind_3"/>
    <property type="match status" value="1"/>
</dbReference>
<dbReference type="InterPro" id="IPR012796">
    <property type="entry name" value="Lysidine-tRNA-synth_C"/>
</dbReference>
<dbReference type="Gene3D" id="1.20.59.20">
    <property type="match status" value="1"/>
</dbReference>
<evidence type="ECO:0000313" key="11">
    <source>
        <dbReference type="Proteomes" id="UP000276301"/>
    </source>
</evidence>
<keyword evidence="3 8" id="KW-0436">Ligase</keyword>
<evidence type="ECO:0000313" key="10">
    <source>
        <dbReference type="EMBL" id="RLL13544.1"/>
    </source>
</evidence>
<evidence type="ECO:0000256" key="6">
    <source>
        <dbReference type="ARBA" id="ARBA00022840"/>
    </source>
</evidence>
<name>A0A498CNQ3_9FIRM</name>
<keyword evidence="11" id="KW-1185">Reference proteome</keyword>
<feature type="domain" description="Lysidine-tRNA(Ile) synthetase C-terminal" evidence="9">
    <location>
        <begin position="378"/>
        <end position="448"/>
    </location>
</feature>
<feature type="binding site" evidence="8">
    <location>
        <begin position="26"/>
        <end position="31"/>
    </location>
    <ligand>
        <name>ATP</name>
        <dbReference type="ChEBI" id="CHEBI:30616"/>
    </ligand>
</feature>
<dbReference type="SUPFAM" id="SSF52402">
    <property type="entry name" value="Adenine nucleotide alpha hydrolases-like"/>
    <property type="match status" value="1"/>
</dbReference>
<dbReference type="HAMAP" id="MF_01161">
    <property type="entry name" value="tRNA_Ile_lys_synt"/>
    <property type="match status" value="1"/>
</dbReference>
<dbReference type="PANTHER" id="PTHR43033:SF1">
    <property type="entry name" value="TRNA(ILE)-LYSIDINE SYNTHASE-RELATED"/>
    <property type="match status" value="1"/>
</dbReference>
<accession>A0A498CNQ3</accession>